<dbReference type="Proteomes" id="UP000237755">
    <property type="component" value="Unassembled WGS sequence"/>
</dbReference>
<feature type="domain" description="ABC transmembrane type-1" evidence="8">
    <location>
        <begin position="93"/>
        <end position="281"/>
    </location>
</feature>
<dbReference type="PANTHER" id="PTHR43386:SF1">
    <property type="entry name" value="D,D-DIPEPTIDE TRANSPORT SYSTEM PERMEASE PROTEIN DDPC-RELATED"/>
    <property type="match status" value="1"/>
</dbReference>
<feature type="transmembrane region" description="Helical" evidence="7">
    <location>
        <begin position="222"/>
        <end position="240"/>
    </location>
</feature>
<keyword evidence="5 7" id="KW-1133">Transmembrane helix</keyword>
<dbReference type="InterPro" id="IPR035906">
    <property type="entry name" value="MetI-like_sf"/>
</dbReference>
<evidence type="ECO:0000256" key="2">
    <source>
        <dbReference type="ARBA" id="ARBA00022448"/>
    </source>
</evidence>
<dbReference type="Gene3D" id="1.10.3720.10">
    <property type="entry name" value="MetI-like"/>
    <property type="match status" value="1"/>
</dbReference>
<accession>A0ABX5AZA8</accession>
<keyword evidence="6 7" id="KW-0472">Membrane</keyword>
<sequence length="321" mass="34100">MTVDQNSSTPASRARGLLVAARTSARSLDFGYYIGLLIIVAWAVIATTAYLWVPFHPTEYQDVANRLAAPSATNIFGTDELGRDVFSRVMAGAQLSLPIALLTVAIAGVVGSVIGAISGFVGGMVDELIMRVCDVILSFPAIVLALAIVAALGPNWFNVVASISLVMWPEYCRLMRSQVLSIRTNLHVTAAISVGCSPTRVFSKHVLPYGLPAIMVKATVDLGMVILITAGLSFIGVGVTPPTPEWGAMVSAAQTRIDSWWLVVFPGLAILSTVLAFNFVGDGLRDKLDPQLRGGNAKGASAKSMLQRIFLGQRKTKETPA</sequence>
<evidence type="ECO:0000256" key="6">
    <source>
        <dbReference type="ARBA" id="ARBA00023136"/>
    </source>
</evidence>
<comment type="caution">
    <text evidence="9">The sequence shown here is derived from an EMBL/GenBank/DDBJ whole genome shotgun (WGS) entry which is preliminary data.</text>
</comment>
<evidence type="ECO:0000256" key="5">
    <source>
        <dbReference type="ARBA" id="ARBA00022989"/>
    </source>
</evidence>
<dbReference type="SUPFAM" id="SSF161098">
    <property type="entry name" value="MetI-like"/>
    <property type="match status" value="1"/>
</dbReference>
<dbReference type="EMBL" id="MPZN01000003">
    <property type="protein sequence ID" value="PPL20230.1"/>
    <property type="molecule type" value="Genomic_DNA"/>
</dbReference>
<comment type="similarity">
    <text evidence="7">Belongs to the binding-protein-dependent transport system permease family.</text>
</comment>
<dbReference type="InterPro" id="IPR050366">
    <property type="entry name" value="BP-dependent_transpt_permease"/>
</dbReference>
<evidence type="ECO:0000256" key="7">
    <source>
        <dbReference type="RuleBase" id="RU363032"/>
    </source>
</evidence>
<feature type="transmembrane region" description="Helical" evidence="7">
    <location>
        <begin position="260"/>
        <end position="280"/>
    </location>
</feature>
<evidence type="ECO:0000256" key="4">
    <source>
        <dbReference type="ARBA" id="ARBA00022692"/>
    </source>
</evidence>
<dbReference type="InterPro" id="IPR000515">
    <property type="entry name" value="MetI-like"/>
</dbReference>
<feature type="transmembrane region" description="Helical" evidence="7">
    <location>
        <begin position="30"/>
        <end position="53"/>
    </location>
</feature>
<reference evidence="9 10" key="1">
    <citation type="journal article" date="2008" name="Int. J. Syst. Evol. Microbiol.">
        <title>Leifsonia pindariensis sp. nov., isolated from the Pindari glacier of the Indian Himalayas, and emended description of the genus Leifsonia.</title>
        <authorList>
            <person name="Reddy G.S."/>
            <person name="Prabagaran S.R."/>
            <person name="Shivaji S."/>
        </authorList>
    </citation>
    <scope>NUCLEOTIDE SEQUENCE [LARGE SCALE GENOMIC DNA]</scope>
    <source>
        <strain evidence="9 10">PON 10</strain>
    </source>
</reference>
<organism evidence="9 10">
    <name type="scientific">Microterricola pindariensis</name>
    <dbReference type="NCBI Taxonomy" id="478010"/>
    <lineage>
        <taxon>Bacteria</taxon>
        <taxon>Bacillati</taxon>
        <taxon>Actinomycetota</taxon>
        <taxon>Actinomycetes</taxon>
        <taxon>Micrococcales</taxon>
        <taxon>Microbacteriaceae</taxon>
        <taxon>Microterricola</taxon>
    </lineage>
</organism>
<evidence type="ECO:0000313" key="10">
    <source>
        <dbReference type="Proteomes" id="UP000237755"/>
    </source>
</evidence>
<evidence type="ECO:0000256" key="3">
    <source>
        <dbReference type="ARBA" id="ARBA00022475"/>
    </source>
</evidence>
<name>A0ABX5AZA8_9MICO</name>
<keyword evidence="3" id="KW-1003">Cell membrane</keyword>
<keyword evidence="2 7" id="KW-0813">Transport</keyword>
<evidence type="ECO:0000256" key="1">
    <source>
        <dbReference type="ARBA" id="ARBA00004651"/>
    </source>
</evidence>
<protein>
    <recommendedName>
        <fullName evidence="8">ABC transmembrane type-1 domain-containing protein</fullName>
    </recommendedName>
</protein>
<proteinExistence type="inferred from homology"/>
<evidence type="ECO:0000313" key="9">
    <source>
        <dbReference type="EMBL" id="PPL20230.1"/>
    </source>
</evidence>
<dbReference type="PROSITE" id="PS50928">
    <property type="entry name" value="ABC_TM1"/>
    <property type="match status" value="1"/>
</dbReference>
<keyword evidence="4 7" id="KW-0812">Transmembrane</keyword>
<feature type="transmembrane region" description="Helical" evidence="7">
    <location>
        <begin position="99"/>
        <end position="121"/>
    </location>
</feature>
<dbReference type="CDD" id="cd06261">
    <property type="entry name" value="TM_PBP2"/>
    <property type="match status" value="1"/>
</dbReference>
<keyword evidence="10" id="KW-1185">Reference proteome</keyword>
<evidence type="ECO:0000259" key="8">
    <source>
        <dbReference type="PROSITE" id="PS50928"/>
    </source>
</evidence>
<feature type="transmembrane region" description="Helical" evidence="7">
    <location>
        <begin position="128"/>
        <end position="150"/>
    </location>
</feature>
<gene>
    <name evidence="9" type="ORF">GY24_01405</name>
</gene>
<comment type="subcellular location">
    <subcellularLocation>
        <location evidence="1 7">Cell membrane</location>
        <topology evidence="1 7">Multi-pass membrane protein</topology>
    </subcellularLocation>
</comment>
<dbReference type="PANTHER" id="PTHR43386">
    <property type="entry name" value="OLIGOPEPTIDE TRANSPORT SYSTEM PERMEASE PROTEIN APPC"/>
    <property type="match status" value="1"/>
</dbReference>
<dbReference type="Pfam" id="PF00528">
    <property type="entry name" value="BPD_transp_1"/>
    <property type="match status" value="1"/>
</dbReference>